<gene>
    <name evidence="3" type="ORF">PVAP13_2KG097216</name>
</gene>
<keyword evidence="2" id="KW-0472">Membrane</keyword>
<name>A0A8T0VZP1_PANVG</name>
<dbReference type="EMBL" id="CM029039">
    <property type="protein sequence ID" value="KAG2640495.1"/>
    <property type="molecule type" value="Genomic_DNA"/>
</dbReference>
<organism evidence="3 4">
    <name type="scientific">Panicum virgatum</name>
    <name type="common">Blackwell switchgrass</name>
    <dbReference type="NCBI Taxonomy" id="38727"/>
    <lineage>
        <taxon>Eukaryota</taxon>
        <taxon>Viridiplantae</taxon>
        <taxon>Streptophyta</taxon>
        <taxon>Embryophyta</taxon>
        <taxon>Tracheophyta</taxon>
        <taxon>Spermatophyta</taxon>
        <taxon>Magnoliopsida</taxon>
        <taxon>Liliopsida</taxon>
        <taxon>Poales</taxon>
        <taxon>Poaceae</taxon>
        <taxon>PACMAD clade</taxon>
        <taxon>Panicoideae</taxon>
        <taxon>Panicodae</taxon>
        <taxon>Paniceae</taxon>
        <taxon>Panicinae</taxon>
        <taxon>Panicum</taxon>
        <taxon>Panicum sect. Hiantes</taxon>
    </lineage>
</organism>
<comment type="caution">
    <text evidence="3">The sequence shown here is derived from an EMBL/GenBank/DDBJ whole genome shotgun (WGS) entry which is preliminary data.</text>
</comment>
<evidence type="ECO:0000256" key="2">
    <source>
        <dbReference type="SAM" id="Phobius"/>
    </source>
</evidence>
<reference evidence="3 4" key="1">
    <citation type="submission" date="2020-05" db="EMBL/GenBank/DDBJ databases">
        <title>WGS assembly of Panicum virgatum.</title>
        <authorList>
            <person name="Lovell J.T."/>
            <person name="Jenkins J."/>
            <person name="Shu S."/>
            <person name="Juenger T.E."/>
            <person name="Schmutz J."/>
        </authorList>
    </citation>
    <scope>NUCLEOTIDE SEQUENCE [LARGE SCALE GENOMIC DNA]</scope>
    <source>
        <strain evidence="4">cv. AP13</strain>
    </source>
</reference>
<proteinExistence type="predicted"/>
<protein>
    <submittedName>
        <fullName evidence="3">Uncharacterized protein</fullName>
    </submittedName>
</protein>
<dbReference type="Proteomes" id="UP000823388">
    <property type="component" value="Chromosome 2K"/>
</dbReference>
<keyword evidence="2" id="KW-1133">Transmembrane helix</keyword>
<keyword evidence="2" id="KW-0812">Transmembrane</keyword>
<feature type="region of interest" description="Disordered" evidence="1">
    <location>
        <begin position="113"/>
        <end position="136"/>
    </location>
</feature>
<feature type="region of interest" description="Disordered" evidence="1">
    <location>
        <begin position="26"/>
        <end position="70"/>
    </location>
</feature>
<dbReference type="AlphaFoldDB" id="A0A8T0VZP1"/>
<accession>A0A8T0VZP1</accession>
<feature type="transmembrane region" description="Helical" evidence="2">
    <location>
        <begin position="86"/>
        <end position="104"/>
    </location>
</feature>
<evidence type="ECO:0000313" key="4">
    <source>
        <dbReference type="Proteomes" id="UP000823388"/>
    </source>
</evidence>
<evidence type="ECO:0000256" key="1">
    <source>
        <dbReference type="SAM" id="MobiDB-lite"/>
    </source>
</evidence>
<sequence length="136" mass="14807">MYHPSYKAPIEFGYVHTVQRPPLREARHAHQKIVPPQSPASQTEGPDYIAVKTNEPDQKAPTRGFNASAPPPACLRASPAVPVVRFQAVLSFSFFSLSLLSFFFSRTMVSPTRGHSTRASLPSPDAGISPPAAPPW</sequence>
<keyword evidence="4" id="KW-1185">Reference proteome</keyword>
<evidence type="ECO:0000313" key="3">
    <source>
        <dbReference type="EMBL" id="KAG2640495.1"/>
    </source>
</evidence>